<organism evidence="2">
    <name type="scientific">hydrothermal vent metagenome</name>
    <dbReference type="NCBI Taxonomy" id="652676"/>
    <lineage>
        <taxon>unclassified sequences</taxon>
        <taxon>metagenomes</taxon>
        <taxon>ecological metagenomes</taxon>
    </lineage>
</organism>
<name>A0A3B0QPJ8_9ZZZZ</name>
<evidence type="ECO:0000259" key="1">
    <source>
        <dbReference type="Pfam" id="PF20114"/>
    </source>
</evidence>
<evidence type="ECO:0000313" key="2">
    <source>
        <dbReference type="EMBL" id="VAV83624.1"/>
    </source>
</evidence>
<gene>
    <name evidence="2" type="ORF">MNBD_DELTA01-2135</name>
</gene>
<dbReference type="Pfam" id="PF20114">
    <property type="entry name" value="DUF6504"/>
    <property type="match status" value="1"/>
</dbReference>
<accession>A0A3B0QPJ8</accession>
<proteinExistence type="predicted"/>
<reference evidence="2" key="1">
    <citation type="submission" date="2018-06" db="EMBL/GenBank/DDBJ databases">
        <authorList>
            <person name="Zhirakovskaya E."/>
        </authorList>
    </citation>
    <scope>NUCLEOTIDE SEQUENCE</scope>
</reference>
<sequence length="91" mass="10458">MTTIVDETINVIAIFESPPRSGDSQPSHAAMRPVKFRWRGRLYPVEEITYRWQSTEGRSTILHFSVSDGRALYELTCNKDSLKWRLGSIEA</sequence>
<dbReference type="InterPro" id="IPR045443">
    <property type="entry name" value="DUF6504"/>
</dbReference>
<feature type="domain" description="DUF6504" evidence="1">
    <location>
        <begin position="2"/>
        <end position="60"/>
    </location>
</feature>
<dbReference type="EMBL" id="UOEA01000043">
    <property type="protein sequence ID" value="VAV83624.1"/>
    <property type="molecule type" value="Genomic_DNA"/>
</dbReference>
<dbReference type="AlphaFoldDB" id="A0A3B0QPJ8"/>
<protein>
    <recommendedName>
        <fullName evidence="1">DUF6504 domain-containing protein</fullName>
    </recommendedName>
</protein>